<dbReference type="InterPro" id="IPR005788">
    <property type="entry name" value="PDI_thioredoxin-like_dom"/>
</dbReference>
<evidence type="ECO:0000256" key="12">
    <source>
        <dbReference type="RuleBase" id="RU004208"/>
    </source>
</evidence>
<dbReference type="Gene3D" id="3.40.30.10">
    <property type="entry name" value="Glutaredoxin"/>
    <property type="match status" value="4"/>
</dbReference>
<dbReference type="RefSeq" id="XP_031024811.1">
    <property type="nucleotide sequence ID" value="XM_031169297.1"/>
</dbReference>
<dbReference type="STRING" id="1806994.A0A507BYP2"/>
<comment type="catalytic activity">
    <reaction evidence="1 13">
        <text>Catalyzes the rearrangement of -S-S- bonds in proteins.</text>
        <dbReference type="EC" id="5.3.4.1"/>
    </reaction>
</comment>
<sequence length="491" mass="53116">MSFRSDSDSFHQPQFKRDTSTMLTRRLGLAAALCVTYLSLATSASDVADLTKALAPEYEVAATELKPSKIALAKVDCTVETALCEEHGVKGYPTLKVFKNKNAMDYAGQRKADSIVSYMKKLARPAVTELTADKVAAFSADDKVVIIGFFANTTSEYKSFQNVAAKLSEKFSFGVCSDPAAKKEYGDASVVLFKKFDEGKNLYTDTITESGLESFIGSNSVPLMDDIGPENYASYVESGKPLAYFFTATDDQKASWIESIAKEFKADINFVYIDAVKFGGHAKNLNLKEDWPAFAIQRPAEGTKYPMDQSKPVDEASVRAFVTDFVKGNVAPSMKSEPEPESNDGPVKIIVGTNYEKIVMDASKDVFLELYAPWCGHCKKLAPIWDELGSTLATTAPGIIIAKMDATENDLPVTAGYQVQGFPTLKLIKANSNEVLDYSGDRSLEAFLRFLKENASNGSEVGGAAKAAAAAEGSSEGSSEGDDSGPDRDEL</sequence>
<dbReference type="CDD" id="cd02961">
    <property type="entry name" value="PDI_a_family"/>
    <property type="match status" value="1"/>
</dbReference>
<reference evidence="16 17" key="1">
    <citation type="journal article" date="2019" name="Sci. Rep.">
        <title>Comparative genomics of chytrid fungi reveal insights into the obligate biotrophic and pathogenic lifestyle of Synchytrium endobioticum.</title>
        <authorList>
            <person name="van de Vossenberg B.T.L.H."/>
            <person name="Warris S."/>
            <person name="Nguyen H.D.T."/>
            <person name="van Gent-Pelzer M.P.E."/>
            <person name="Joly D.L."/>
            <person name="van de Geest H.C."/>
            <person name="Bonants P.J.M."/>
            <person name="Smith D.S."/>
            <person name="Levesque C.A."/>
            <person name="van der Lee T.A.J."/>
        </authorList>
    </citation>
    <scope>NUCLEOTIDE SEQUENCE [LARGE SCALE GENOMIC DNA]</scope>
    <source>
        <strain evidence="16 17">JEL517</strain>
    </source>
</reference>
<evidence type="ECO:0000256" key="10">
    <source>
        <dbReference type="ARBA" id="ARBA00023235"/>
    </source>
</evidence>
<dbReference type="AlphaFoldDB" id="A0A507BYP2"/>
<comment type="subcellular location">
    <subcellularLocation>
        <location evidence="3">Endoplasmic reticulum lumen</location>
    </subcellularLocation>
</comment>
<dbReference type="InterPro" id="IPR013766">
    <property type="entry name" value="Thioredoxin_domain"/>
</dbReference>
<comment type="caution">
    <text evidence="16">The sequence shown here is derived from an EMBL/GenBank/DDBJ whole genome shotgun (WGS) entry which is preliminary data.</text>
</comment>
<evidence type="ECO:0000313" key="16">
    <source>
        <dbReference type="EMBL" id="TPX33927.1"/>
    </source>
</evidence>
<dbReference type="PROSITE" id="PS00194">
    <property type="entry name" value="THIOREDOXIN_1"/>
    <property type="match status" value="1"/>
</dbReference>
<name>A0A507BYP2_9FUNG</name>
<protein>
    <recommendedName>
        <fullName evidence="5 13">Protein disulfide-isomerase</fullName>
        <ecNumber evidence="5 13">5.3.4.1</ecNumber>
    </recommendedName>
</protein>
<dbReference type="PANTHER" id="PTHR18929:SF132">
    <property type="entry name" value="PROTEIN DISULFIDE-ISOMERASE A3"/>
    <property type="match status" value="1"/>
</dbReference>
<dbReference type="InterPro" id="IPR017937">
    <property type="entry name" value="Thioredoxin_CS"/>
</dbReference>
<evidence type="ECO:0000256" key="5">
    <source>
        <dbReference type="ARBA" id="ARBA00012723"/>
    </source>
</evidence>
<keyword evidence="7" id="KW-0677">Repeat</keyword>
<dbReference type="Pfam" id="PF00085">
    <property type="entry name" value="Thioredoxin"/>
    <property type="match status" value="2"/>
</dbReference>
<evidence type="ECO:0000256" key="2">
    <source>
        <dbReference type="ARBA" id="ARBA00002692"/>
    </source>
</evidence>
<gene>
    <name evidence="16" type="ORF">SmJEL517_g03369</name>
</gene>
<dbReference type="OrthoDB" id="427280at2759"/>
<evidence type="ECO:0000313" key="17">
    <source>
        <dbReference type="Proteomes" id="UP000319731"/>
    </source>
</evidence>
<feature type="region of interest" description="Disordered" evidence="14">
    <location>
        <begin position="458"/>
        <end position="491"/>
    </location>
</feature>
<dbReference type="EC" id="5.3.4.1" evidence="5 13"/>
<evidence type="ECO:0000256" key="11">
    <source>
        <dbReference type="ARBA" id="ARBA00023284"/>
    </source>
</evidence>
<dbReference type="PRINTS" id="PR00421">
    <property type="entry name" value="THIOREDOXIN"/>
</dbReference>
<keyword evidence="10 13" id="KW-0413">Isomerase</keyword>
<accession>A0A507BYP2</accession>
<evidence type="ECO:0000256" key="1">
    <source>
        <dbReference type="ARBA" id="ARBA00001182"/>
    </source>
</evidence>
<dbReference type="GO" id="GO:0034976">
    <property type="term" value="P:response to endoplasmic reticulum stress"/>
    <property type="evidence" value="ECO:0007669"/>
    <property type="project" value="TreeGrafter"/>
</dbReference>
<dbReference type="CDD" id="cd02982">
    <property type="entry name" value="PDI_b'_family"/>
    <property type="match status" value="1"/>
</dbReference>
<dbReference type="NCBIfam" id="TIGR01130">
    <property type="entry name" value="ER_PDI_fam"/>
    <property type="match status" value="1"/>
</dbReference>
<feature type="domain" description="Thioredoxin" evidence="15">
    <location>
        <begin position="325"/>
        <end position="456"/>
    </location>
</feature>
<evidence type="ECO:0000256" key="14">
    <source>
        <dbReference type="SAM" id="MobiDB-lite"/>
    </source>
</evidence>
<keyword evidence="6" id="KW-0732">Signal</keyword>
<evidence type="ECO:0000256" key="8">
    <source>
        <dbReference type="ARBA" id="ARBA00022824"/>
    </source>
</evidence>
<dbReference type="GeneID" id="42004594"/>
<keyword evidence="9" id="KW-1015">Disulfide bond</keyword>
<evidence type="ECO:0000256" key="3">
    <source>
        <dbReference type="ARBA" id="ARBA00004319"/>
    </source>
</evidence>
<dbReference type="EMBL" id="QEAO01000017">
    <property type="protein sequence ID" value="TPX33927.1"/>
    <property type="molecule type" value="Genomic_DNA"/>
</dbReference>
<dbReference type="NCBIfam" id="TIGR01126">
    <property type="entry name" value="pdi_dom"/>
    <property type="match status" value="1"/>
</dbReference>
<evidence type="ECO:0000259" key="15">
    <source>
        <dbReference type="PROSITE" id="PS51352"/>
    </source>
</evidence>
<dbReference type="InterPro" id="IPR036249">
    <property type="entry name" value="Thioredoxin-like_sf"/>
</dbReference>
<evidence type="ECO:0000256" key="6">
    <source>
        <dbReference type="ARBA" id="ARBA00022729"/>
    </source>
</evidence>
<dbReference type="PROSITE" id="PS51352">
    <property type="entry name" value="THIOREDOXIN_2"/>
    <property type="match status" value="1"/>
</dbReference>
<comment type="function">
    <text evidence="2">Participates in the folding of proteins containing disulfide bonds, may be involved in glycosylation, prolyl hydroxylation and triglyceride transfer.</text>
</comment>
<evidence type="ECO:0000256" key="4">
    <source>
        <dbReference type="ARBA" id="ARBA00006347"/>
    </source>
</evidence>
<dbReference type="PANTHER" id="PTHR18929">
    <property type="entry name" value="PROTEIN DISULFIDE ISOMERASE"/>
    <property type="match status" value="1"/>
</dbReference>
<proteinExistence type="inferred from homology"/>
<dbReference type="CDD" id="cd02981">
    <property type="entry name" value="PDI_b_family"/>
    <property type="match status" value="1"/>
</dbReference>
<dbReference type="InterPro" id="IPR005792">
    <property type="entry name" value="Prot_disulphide_isomerase"/>
</dbReference>
<evidence type="ECO:0000256" key="9">
    <source>
        <dbReference type="ARBA" id="ARBA00023157"/>
    </source>
</evidence>
<dbReference type="SUPFAM" id="SSF52833">
    <property type="entry name" value="Thioredoxin-like"/>
    <property type="match status" value="4"/>
</dbReference>
<feature type="compositionally biased region" description="Low complexity" evidence="14">
    <location>
        <begin position="458"/>
        <end position="478"/>
    </location>
</feature>
<dbReference type="GO" id="GO:0005788">
    <property type="term" value="C:endoplasmic reticulum lumen"/>
    <property type="evidence" value="ECO:0007669"/>
    <property type="project" value="UniProtKB-SubCell"/>
</dbReference>
<dbReference type="GO" id="GO:0003756">
    <property type="term" value="F:protein disulfide isomerase activity"/>
    <property type="evidence" value="ECO:0007669"/>
    <property type="project" value="UniProtKB-EC"/>
</dbReference>
<comment type="similarity">
    <text evidence="4 12">Belongs to the protein disulfide isomerase family.</text>
</comment>
<evidence type="ECO:0000256" key="7">
    <source>
        <dbReference type="ARBA" id="ARBA00022737"/>
    </source>
</evidence>
<dbReference type="GO" id="GO:0006457">
    <property type="term" value="P:protein folding"/>
    <property type="evidence" value="ECO:0007669"/>
    <property type="project" value="TreeGrafter"/>
</dbReference>
<dbReference type="Pfam" id="PF13848">
    <property type="entry name" value="Thioredoxin_6"/>
    <property type="match status" value="1"/>
</dbReference>
<evidence type="ECO:0000256" key="13">
    <source>
        <dbReference type="RuleBase" id="RU361130"/>
    </source>
</evidence>
<keyword evidence="8" id="KW-0256">Endoplasmic reticulum</keyword>
<dbReference type="Proteomes" id="UP000319731">
    <property type="component" value="Unassembled WGS sequence"/>
</dbReference>
<dbReference type="CDD" id="cd02995">
    <property type="entry name" value="PDI_a_PDI_a'_C"/>
    <property type="match status" value="1"/>
</dbReference>
<keyword evidence="11" id="KW-0676">Redox-active center</keyword>
<organism evidence="16 17">
    <name type="scientific">Synchytrium microbalum</name>
    <dbReference type="NCBI Taxonomy" id="1806994"/>
    <lineage>
        <taxon>Eukaryota</taxon>
        <taxon>Fungi</taxon>
        <taxon>Fungi incertae sedis</taxon>
        <taxon>Chytridiomycota</taxon>
        <taxon>Chytridiomycota incertae sedis</taxon>
        <taxon>Chytridiomycetes</taxon>
        <taxon>Synchytriales</taxon>
        <taxon>Synchytriaceae</taxon>
        <taxon>Synchytrium</taxon>
    </lineage>
</organism>
<keyword evidence="17" id="KW-1185">Reference proteome</keyword>